<dbReference type="Gene3D" id="2.40.10.10">
    <property type="entry name" value="Trypsin-like serine proteases"/>
    <property type="match status" value="2"/>
</dbReference>
<evidence type="ECO:0000313" key="7">
    <source>
        <dbReference type="EMBL" id="MFD1716684.1"/>
    </source>
</evidence>
<feature type="compositionally biased region" description="Pro residues" evidence="4">
    <location>
        <begin position="10"/>
        <end position="26"/>
    </location>
</feature>
<name>A0ABW4L3Z4_9MICO</name>
<dbReference type="InterPro" id="IPR051201">
    <property type="entry name" value="Chloro_Bact_Ser_Proteases"/>
</dbReference>
<evidence type="ECO:0000256" key="3">
    <source>
        <dbReference type="ARBA" id="ARBA00022801"/>
    </source>
</evidence>
<dbReference type="InterPro" id="IPR009003">
    <property type="entry name" value="Peptidase_S1_PA"/>
</dbReference>
<dbReference type="Gene3D" id="2.30.42.10">
    <property type="match status" value="1"/>
</dbReference>
<keyword evidence="3" id="KW-0378">Hydrolase</keyword>
<dbReference type="EMBL" id="JBHUEE010000001">
    <property type="protein sequence ID" value="MFD1716684.1"/>
    <property type="molecule type" value="Genomic_DNA"/>
</dbReference>
<keyword evidence="5" id="KW-1133">Transmembrane helix</keyword>
<dbReference type="InterPro" id="IPR001940">
    <property type="entry name" value="Peptidase_S1C"/>
</dbReference>
<feature type="transmembrane region" description="Helical" evidence="5">
    <location>
        <begin position="144"/>
        <end position="170"/>
    </location>
</feature>
<dbReference type="RefSeq" id="WP_388002110.1">
    <property type="nucleotide sequence ID" value="NZ_JBHUEE010000001.1"/>
</dbReference>
<keyword evidence="5" id="KW-0812">Transmembrane</keyword>
<dbReference type="InterPro" id="IPR041489">
    <property type="entry name" value="PDZ_6"/>
</dbReference>
<dbReference type="Pfam" id="PF13365">
    <property type="entry name" value="Trypsin_2"/>
    <property type="match status" value="1"/>
</dbReference>
<evidence type="ECO:0000259" key="6">
    <source>
        <dbReference type="PROSITE" id="PS50106"/>
    </source>
</evidence>
<evidence type="ECO:0000256" key="5">
    <source>
        <dbReference type="SAM" id="Phobius"/>
    </source>
</evidence>
<feature type="domain" description="PDZ" evidence="6">
    <location>
        <begin position="407"/>
        <end position="484"/>
    </location>
</feature>
<dbReference type="PANTHER" id="PTHR43343">
    <property type="entry name" value="PEPTIDASE S12"/>
    <property type="match status" value="1"/>
</dbReference>
<reference evidence="8" key="1">
    <citation type="journal article" date="2019" name="Int. J. Syst. Evol. Microbiol.">
        <title>The Global Catalogue of Microorganisms (GCM) 10K type strain sequencing project: providing services to taxonomists for standard genome sequencing and annotation.</title>
        <authorList>
            <consortium name="The Broad Institute Genomics Platform"/>
            <consortium name="The Broad Institute Genome Sequencing Center for Infectious Disease"/>
            <person name="Wu L."/>
            <person name="Ma J."/>
        </authorList>
    </citation>
    <scope>NUCLEOTIDE SEQUENCE [LARGE SCALE GENOMIC DNA]</scope>
    <source>
        <strain evidence="8">JCM 17130</strain>
    </source>
</reference>
<accession>A0ABW4L3Z4</accession>
<protein>
    <submittedName>
        <fullName evidence="7">Trypsin-like peptidase domain-containing protein</fullName>
    </submittedName>
</protein>
<proteinExistence type="inferred from homology"/>
<organism evidence="7 8">
    <name type="scientific">Georgenia deserti</name>
    <dbReference type="NCBI Taxonomy" id="2093781"/>
    <lineage>
        <taxon>Bacteria</taxon>
        <taxon>Bacillati</taxon>
        <taxon>Actinomycetota</taxon>
        <taxon>Actinomycetes</taxon>
        <taxon>Micrococcales</taxon>
        <taxon>Bogoriellaceae</taxon>
        <taxon>Georgenia</taxon>
    </lineage>
</organism>
<dbReference type="SUPFAM" id="SSF50156">
    <property type="entry name" value="PDZ domain-like"/>
    <property type="match status" value="1"/>
</dbReference>
<sequence length="499" mass="49051">MSNDQQGWPQPGPSPSGPGAPGPYGPGPGASGQTPPGVGTPAGPAGPSSSAPTQGTPGSAGPGADQRTGWAPAAPGGYSNPAAQQARPQQGPPPPQYGSGQPGAGQLGPPPHGHPGYGMPPAPGAGMPPVPAGPPERGHRQVPVLVTVLLVVVALLAGTLLGGVGARYLFADDDTDADGPGGGTVASGSVADVAEDVLSSTVYIQATSGEDRTGEGASGTGLVLREDGYVVTNNHVIDLAVANGTIIVGFPDGSEEEARVIGRTSDYDLAVLHVEREGLEPLPLADSNEVVVGDPVVAVGAPLGLEGTVTTGIVSALNRPVTAGSGNDTTFINAIQTDAAINPGNSGGPLVNADGEVIGINTAIAQAATAGGAGGSIGLGFATPSNQVRRTTDQIIEDGRATYPVIGIALDTGYAGEGVQVLEDESGGTPPVTPGGPGDEAGIEPGEVIVSIDGEPVTEPDELIVAVRARAPGDEVVLGVRRGNGVEEVTVVLDEEVSN</sequence>
<comment type="caution">
    <text evidence="7">The sequence shown here is derived from an EMBL/GenBank/DDBJ whole genome shotgun (WGS) entry which is preliminary data.</text>
</comment>
<dbReference type="PANTHER" id="PTHR43343:SF3">
    <property type="entry name" value="PROTEASE DO-LIKE 8, CHLOROPLASTIC"/>
    <property type="match status" value="1"/>
</dbReference>
<evidence type="ECO:0000256" key="4">
    <source>
        <dbReference type="SAM" id="MobiDB-lite"/>
    </source>
</evidence>
<comment type="similarity">
    <text evidence="1">Belongs to the peptidase S1C family.</text>
</comment>
<dbReference type="PROSITE" id="PS50106">
    <property type="entry name" value="PDZ"/>
    <property type="match status" value="1"/>
</dbReference>
<keyword evidence="8" id="KW-1185">Reference proteome</keyword>
<dbReference type="SMART" id="SM00228">
    <property type="entry name" value="PDZ"/>
    <property type="match status" value="1"/>
</dbReference>
<dbReference type="Proteomes" id="UP001597277">
    <property type="component" value="Unassembled WGS sequence"/>
</dbReference>
<evidence type="ECO:0000256" key="2">
    <source>
        <dbReference type="ARBA" id="ARBA00022670"/>
    </source>
</evidence>
<keyword evidence="5" id="KW-0472">Membrane</keyword>
<dbReference type="PRINTS" id="PR00834">
    <property type="entry name" value="PROTEASES2C"/>
</dbReference>
<feature type="compositionally biased region" description="Pro residues" evidence="4">
    <location>
        <begin position="108"/>
        <end position="134"/>
    </location>
</feature>
<evidence type="ECO:0000313" key="8">
    <source>
        <dbReference type="Proteomes" id="UP001597277"/>
    </source>
</evidence>
<evidence type="ECO:0000256" key="1">
    <source>
        <dbReference type="ARBA" id="ARBA00010541"/>
    </source>
</evidence>
<feature type="region of interest" description="Disordered" evidence="4">
    <location>
        <begin position="1"/>
        <end position="137"/>
    </location>
</feature>
<dbReference type="Pfam" id="PF17820">
    <property type="entry name" value="PDZ_6"/>
    <property type="match status" value="1"/>
</dbReference>
<dbReference type="InterPro" id="IPR001478">
    <property type="entry name" value="PDZ"/>
</dbReference>
<gene>
    <name evidence="7" type="ORF">ACFSE6_02470</name>
</gene>
<dbReference type="InterPro" id="IPR043504">
    <property type="entry name" value="Peptidase_S1_PA_chymotrypsin"/>
</dbReference>
<keyword evidence="2" id="KW-0645">Protease</keyword>
<dbReference type="InterPro" id="IPR036034">
    <property type="entry name" value="PDZ_sf"/>
</dbReference>
<feature type="compositionally biased region" description="Low complexity" evidence="4">
    <location>
        <begin position="31"/>
        <end position="55"/>
    </location>
</feature>
<dbReference type="CDD" id="cd06779">
    <property type="entry name" value="cpPDZ_Deg_HtrA-like"/>
    <property type="match status" value="1"/>
</dbReference>
<dbReference type="SUPFAM" id="SSF50494">
    <property type="entry name" value="Trypsin-like serine proteases"/>
    <property type="match status" value="1"/>
</dbReference>